<organism evidence="2 3">
    <name type="scientific">Oedothorax gibbosus</name>
    <dbReference type="NCBI Taxonomy" id="931172"/>
    <lineage>
        <taxon>Eukaryota</taxon>
        <taxon>Metazoa</taxon>
        <taxon>Ecdysozoa</taxon>
        <taxon>Arthropoda</taxon>
        <taxon>Chelicerata</taxon>
        <taxon>Arachnida</taxon>
        <taxon>Araneae</taxon>
        <taxon>Araneomorphae</taxon>
        <taxon>Entelegynae</taxon>
        <taxon>Araneoidea</taxon>
        <taxon>Linyphiidae</taxon>
        <taxon>Erigoninae</taxon>
        <taxon>Oedothorax</taxon>
    </lineage>
</organism>
<reference evidence="2 3" key="1">
    <citation type="journal article" date="2022" name="Nat. Ecol. Evol.">
        <title>A masculinizing supergene underlies an exaggerated male reproductive morph in a spider.</title>
        <authorList>
            <person name="Hendrickx F."/>
            <person name="De Corte Z."/>
            <person name="Sonet G."/>
            <person name="Van Belleghem S.M."/>
            <person name="Kostlbacher S."/>
            <person name="Vangestel C."/>
        </authorList>
    </citation>
    <scope>NUCLEOTIDE SEQUENCE [LARGE SCALE GENOMIC DNA]</scope>
    <source>
        <strain evidence="2">W744_W776</strain>
    </source>
</reference>
<evidence type="ECO:0000313" key="2">
    <source>
        <dbReference type="EMBL" id="KAG8194833.1"/>
    </source>
</evidence>
<keyword evidence="3" id="KW-1185">Reference proteome</keyword>
<name>A0AAV6VFP1_9ARAC</name>
<evidence type="ECO:0000313" key="3">
    <source>
        <dbReference type="Proteomes" id="UP000827092"/>
    </source>
</evidence>
<accession>A0AAV6VFP1</accession>
<feature type="compositionally biased region" description="Polar residues" evidence="1">
    <location>
        <begin position="1"/>
        <end position="13"/>
    </location>
</feature>
<proteinExistence type="predicted"/>
<evidence type="ECO:0000256" key="1">
    <source>
        <dbReference type="SAM" id="MobiDB-lite"/>
    </source>
</evidence>
<dbReference type="AlphaFoldDB" id="A0AAV6VFP1"/>
<feature type="region of interest" description="Disordered" evidence="1">
    <location>
        <begin position="1"/>
        <end position="20"/>
    </location>
</feature>
<comment type="caution">
    <text evidence="2">The sequence shown here is derived from an EMBL/GenBank/DDBJ whole genome shotgun (WGS) entry which is preliminary data.</text>
</comment>
<gene>
    <name evidence="2" type="ORF">JTE90_017271</name>
</gene>
<protein>
    <submittedName>
        <fullName evidence="2">Uncharacterized protein</fullName>
    </submittedName>
</protein>
<dbReference type="EMBL" id="JAFNEN010000098">
    <property type="protein sequence ID" value="KAG8194833.1"/>
    <property type="molecule type" value="Genomic_DNA"/>
</dbReference>
<sequence>MNNRQFSHFSPNLASLPEPKKLLRYAERRRGQSEARKTGSGVDGGVTLWATPIAHSLQTDDPKRMKKRRSHYEPYQGVRFTLNCE</sequence>
<dbReference type="Proteomes" id="UP000827092">
    <property type="component" value="Unassembled WGS sequence"/>
</dbReference>